<dbReference type="Proteomes" id="UP000448867">
    <property type="component" value="Unassembled WGS sequence"/>
</dbReference>
<dbReference type="RefSeq" id="WP_154306605.1">
    <property type="nucleotide sequence ID" value="NZ_WKKI01000005.1"/>
</dbReference>
<dbReference type="OrthoDB" id="2454520at2"/>
<proteinExistence type="predicted"/>
<protein>
    <submittedName>
        <fullName evidence="2">SigE-dependent sporulation protein</fullName>
    </submittedName>
</protein>
<name>A0A7X2LWH2_9BACI</name>
<reference evidence="2 3" key="1">
    <citation type="submission" date="2019-11" db="EMBL/GenBank/DDBJ databases">
        <title>Bacillus lacus genome.</title>
        <authorList>
            <person name="Allen C.J."/>
            <person name="Newman J.D."/>
        </authorList>
    </citation>
    <scope>NUCLEOTIDE SEQUENCE [LARGE SCALE GENOMIC DNA]</scope>
    <source>
        <strain evidence="2 3">KCTC 33946</strain>
    </source>
</reference>
<evidence type="ECO:0000313" key="3">
    <source>
        <dbReference type="Proteomes" id="UP000448867"/>
    </source>
</evidence>
<dbReference type="EMBL" id="WKKI01000005">
    <property type="protein sequence ID" value="MRX71465.1"/>
    <property type="molecule type" value="Genomic_DNA"/>
</dbReference>
<sequence length="64" mass="7789">MLMFPWWIYLCILGILFSGYMVLKSAKEEKLIDEEYIEKEGRVFMEKIEQDRERRNALREEAAE</sequence>
<comment type="caution">
    <text evidence="2">The sequence shown here is derived from an EMBL/GenBank/DDBJ whole genome shotgun (WGS) entry which is preliminary data.</text>
</comment>
<dbReference type="InterPro" id="IPR025428">
    <property type="entry name" value="Spore_YhaL"/>
</dbReference>
<feature type="transmembrane region" description="Helical" evidence="1">
    <location>
        <begin position="6"/>
        <end position="23"/>
    </location>
</feature>
<gene>
    <name evidence="2" type="ORF">GJU40_04660</name>
</gene>
<keyword evidence="3" id="KW-1185">Reference proteome</keyword>
<dbReference type="AlphaFoldDB" id="A0A7X2LWH2"/>
<evidence type="ECO:0000313" key="2">
    <source>
        <dbReference type="EMBL" id="MRX71465.1"/>
    </source>
</evidence>
<dbReference type="Pfam" id="PF14147">
    <property type="entry name" value="Spore_YhaL"/>
    <property type="match status" value="1"/>
</dbReference>
<keyword evidence="1" id="KW-1133">Transmembrane helix</keyword>
<evidence type="ECO:0000256" key="1">
    <source>
        <dbReference type="SAM" id="Phobius"/>
    </source>
</evidence>
<accession>A0A7X2LWH2</accession>
<keyword evidence="1" id="KW-0472">Membrane</keyword>
<keyword evidence="1" id="KW-0812">Transmembrane</keyword>
<organism evidence="2 3">
    <name type="scientific">Metabacillus lacus</name>
    <dbReference type="NCBI Taxonomy" id="1983721"/>
    <lineage>
        <taxon>Bacteria</taxon>
        <taxon>Bacillati</taxon>
        <taxon>Bacillota</taxon>
        <taxon>Bacilli</taxon>
        <taxon>Bacillales</taxon>
        <taxon>Bacillaceae</taxon>
        <taxon>Metabacillus</taxon>
    </lineage>
</organism>